<keyword evidence="3" id="KW-1185">Reference proteome</keyword>
<feature type="compositionally biased region" description="Polar residues" evidence="1">
    <location>
        <begin position="45"/>
        <end position="59"/>
    </location>
</feature>
<dbReference type="EMBL" id="JAHYIQ010000005">
    <property type="protein sequence ID" value="KAK1131793.1"/>
    <property type="molecule type" value="Genomic_DNA"/>
</dbReference>
<sequence>MAQSQEFSVFIRNFPSRAELCLVRSQKHRGSGLVEGTGDRESGKRTTGAQTKTGTSQKPGKNGFESCSSEEKEGAATGHELAGYV</sequence>
<name>A0AA40G6V0_9HYME</name>
<reference evidence="2" key="1">
    <citation type="submission" date="2021-10" db="EMBL/GenBank/DDBJ databases">
        <title>Melipona bicolor Genome sequencing and assembly.</title>
        <authorList>
            <person name="Araujo N.S."/>
            <person name="Arias M.C."/>
        </authorList>
    </citation>
    <scope>NUCLEOTIDE SEQUENCE</scope>
    <source>
        <strain evidence="2">USP_2M_L1-L4_2017</strain>
        <tissue evidence="2">Whole body</tissue>
    </source>
</reference>
<dbReference type="AlphaFoldDB" id="A0AA40G6V0"/>
<proteinExistence type="predicted"/>
<accession>A0AA40G6V0</accession>
<protein>
    <submittedName>
        <fullName evidence="2">Uncharacterized protein</fullName>
    </submittedName>
</protein>
<gene>
    <name evidence="2" type="ORF">K0M31_015952</name>
</gene>
<dbReference type="Proteomes" id="UP001177670">
    <property type="component" value="Unassembled WGS sequence"/>
</dbReference>
<comment type="caution">
    <text evidence="2">The sequence shown here is derived from an EMBL/GenBank/DDBJ whole genome shotgun (WGS) entry which is preliminary data.</text>
</comment>
<organism evidence="2 3">
    <name type="scientific">Melipona bicolor</name>
    <dbReference type="NCBI Taxonomy" id="60889"/>
    <lineage>
        <taxon>Eukaryota</taxon>
        <taxon>Metazoa</taxon>
        <taxon>Ecdysozoa</taxon>
        <taxon>Arthropoda</taxon>
        <taxon>Hexapoda</taxon>
        <taxon>Insecta</taxon>
        <taxon>Pterygota</taxon>
        <taxon>Neoptera</taxon>
        <taxon>Endopterygota</taxon>
        <taxon>Hymenoptera</taxon>
        <taxon>Apocrita</taxon>
        <taxon>Aculeata</taxon>
        <taxon>Apoidea</taxon>
        <taxon>Anthophila</taxon>
        <taxon>Apidae</taxon>
        <taxon>Melipona</taxon>
    </lineage>
</organism>
<evidence type="ECO:0000313" key="2">
    <source>
        <dbReference type="EMBL" id="KAK1131793.1"/>
    </source>
</evidence>
<feature type="region of interest" description="Disordered" evidence="1">
    <location>
        <begin position="27"/>
        <end position="85"/>
    </location>
</feature>
<evidence type="ECO:0000313" key="3">
    <source>
        <dbReference type="Proteomes" id="UP001177670"/>
    </source>
</evidence>
<evidence type="ECO:0000256" key="1">
    <source>
        <dbReference type="SAM" id="MobiDB-lite"/>
    </source>
</evidence>